<sequence>MSNSAVFKKALSLLESGKIDQSLDLLSSVTVHHQDGDLLHLKGAALARMENFQDAEVFFRAALKKQPNNFQLRCNLAKSLKLSGQAENAEQMYIQLHSDQPLDALVTNELASMALLRNDLTSAELYCNRALAVHPGYTPSIINLVAVYTLRGQFDQAMGKLNEAEDAESPLLLLQYGAVLLKASRFFEAREVFERLQDSPRFEQLDGVDVSRFYSSYGAALVELGEYEDGRKLYEKAGAGDCDDWLLLINQAHFNSKVAGDYDAAELLYKEALAKYPDIPEVNDFYAVFLQHMGRYEEALVYHQNALMLRPDCQEFLYNQSMTEMALGQLEKAWTHYESRWSRQEPWSLNDSTPHWQGESGKGKSILVYREQGLGDEIMWATCLPDLAGEFATVVYACHPKLVTLFSRSYPEIVVIPNRVPRHALMAQKYDYQVAIGSLPKFFRQSLSAFSGQSVLLQDDIIRTNHWRSRLQALEPGLLVGLAWRSGYRDAIRNHNYLDLLDLAPLFELSGVHLINLQHQLATEEQRWLDERFPGRLLCAHEIDLFDDLDAAACLMKACDLIVAPGTATYMQAAALGVPTIYLSSWAVDYWQLGCQPASPWFPAVTTLSKGLENSWGSLINQLCHIVSSLVDEKNHSSL</sequence>
<comment type="caution">
    <text evidence="2">The sequence shown here is derived from an EMBL/GenBank/DDBJ whole genome shotgun (WGS) entry which is preliminary data.</text>
</comment>
<feature type="repeat" description="TPR" evidence="1">
    <location>
        <begin position="36"/>
        <end position="69"/>
    </location>
</feature>
<dbReference type="PANTHER" id="PTHR12558">
    <property type="entry name" value="CELL DIVISION CYCLE 16,23,27"/>
    <property type="match status" value="1"/>
</dbReference>
<evidence type="ECO:0000313" key="3">
    <source>
        <dbReference type="Proteomes" id="UP001195660"/>
    </source>
</evidence>
<dbReference type="SUPFAM" id="SSF48452">
    <property type="entry name" value="TPR-like"/>
    <property type="match status" value="2"/>
</dbReference>
<evidence type="ECO:0000313" key="2">
    <source>
        <dbReference type="EMBL" id="MBM5570879.1"/>
    </source>
</evidence>
<dbReference type="SUPFAM" id="SSF53756">
    <property type="entry name" value="UDP-Glycosyltransferase/glycogen phosphorylase"/>
    <property type="match status" value="1"/>
</dbReference>
<protein>
    <submittedName>
        <fullName evidence="2">Tetratricopeptide repeat protein</fullName>
    </submittedName>
</protein>
<dbReference type="EMBL" id="WOFE01000001">
    <property type="protein sequence ID" value="MBM5570879.1"/>
    <property type="molecule type" value="Genomic_DNA"/>
</dbReference>
<proteinExistence type="predicted"/>
<dbReference type="Pfam" id="PF13432">
    <property type="entry name" value="TPR_16"/>
    <property type="match status" value="1"/>
</dbReference>
<dbReference type="PANTHER" id="PTHR12558:SF13">
    <property type="entry name" value="CELL DIVISION CYCLE PROTEIN 27 HOMOLOG"/>
    <property type="match status" value="1"/>
</dbReference>
<dbReference type="Proteomes" id="UP001195660">
    <property type="component" value="Unassembled WGS sequence"/>
</dbReference>
<dbReference type="RefSeq" id="WP_203570150.1">
    <property type="nucleotide sequence ID" value="NZ_WOFE01000001.1"/>
</dbReference>
<reference evidence="2 3" key="1">
    <citation type="submission" date="2019-11" db="EMBL/GenBank/DDBJ databases">
        <title>Novel Deefgea species.</title>
        <authorList>
            <person name="Han J.-H."/>
        </authorList>
    </citation>
    <scope>NUCLEOTIDE SEQUENCE [LARGE SCALE GENOMIC DNA]</scope>
    <source>
        <strain evidence="2 3">LMG 24817</strain>
    </source>
</reference>
<dbReference type="Gene3D" id="1.25.40.10">
    <property type="entry name" value="Tetratricopeptide repeat domain"/>
    <property type="match status" value="1"/>
</dbReference>
<dbReference type="InterPro" id="IPR019734">
    <property type="entry name" value="TPR_rpt"/>
</dbReference>
<dbReference type="PROSITE" id="PS50005">
    <property type="entry name" value="TPR"/>
    <property type="match status" value="1"/>
</dbReference>
<gene>
    <name evidence="2" type="ORF">GM173_04710</name>
</gene>
<keyword evidence="1" id="KW-0802">TPR repeat</keyword>
<accession>A0ABS2C9Q2</accession>
<dbReference type="SMART" id="SM00028">
    <property type="entry name" value="TPR"/>
    <property type="match status" value="4"/>
</dbReference>
<evidence type="ECO:0000256" key="1">
    <source>
        <dbReference type="PROSITE-ProRule" id="PRU00339"/>
    </source>
</evidence>
<name>A0ABS2C9Q2_9NEIS</name>
<keyword evidence="3" id="KW-1185">Reference proteome</keyword>
<dbReference type="InterPro" id="IPR011990">
    <property type="entry name" value="TPR-like_helical_dom_sf"/>
</dbReference>
<organism evidence="2 3">
    <name type="scientific">Deefgea chitinilytica</name>
    <dbReference type="NCBI Taxonomy" id="570276"/>
    <lineage>
        <taxon>Bacteria</taxon>
        <taxon>Pseudomonadati</taxon>
        <taxon>Pseudomonadota</taxon>
        <taxon>Betaproteobacteria</taxon>
        <taxon>Neisseriales</taxon>
        <taxon>Chitinibacteraceae</taxon>
        <taxon>Deefgea</taxon>
    </lineage>
</organism>